<dbReference type="EC" id="2.3.1.39" evidence="4"/>
<dbReference type="OrthoDB" id="9805460at2"/>
<dbReference type="SUPFAM" id="SSF55048">
    <property type="entry name" value="Probable ACP-binding domain of malonyl-CoA ACP transacylase"/>
    <property type="match status" value="1"/>
</dbReference>
<evidence type="ECO:0000256" key="2">
    <source>
        <dbReference type="ARBA" id="ARBA00023315"/>
    </source>
</evidence>
<reference evidence="7 8" key="1">
    <citation type="submission" date="2016-10" db="EMBL/GenBank/DDBJ databases">
        <authorList>
            <person name="de Groot N.N."/>
        </authorList>
    </citation>
    <scope>NUCLEOTIDE SEQUENCE [LARGE SCALE GENOMIC DNA]</scope>
    <source>
        <strain evidence="7 8">KH1P1</strain>
    </source>
</reference>
<dbReference type="InterPro" id="IPR016036">
    <property type="entry name" value="Malonyl_transacylase_ACP-bd"/>
</dbReference>
<dbReference type="InterPro" id="IPR016035">
    <property type="entry name" value="Acyl_Trfase/lysoPLipase"/>
</dbReference>
<comment type="catalytic activity">
    <reaction evidence="3 4">
        <text>holo-[ACP] + malonyl-CoA = malonyl-[ACP] + CoA</text>
        <dbReference type="Rhea" id="RHEA:41792"/>
        <dbReference type="Rhea" id="RHEA-COMP:9623"/>
        <dbReference type="Rhea" id="RHEA-COMP:9685"/>
        <dbReference type="ChEBI" id="CHEBI:57287"/>
        <dbReference type="ChEBI" id="CHEBI:57384"/>
        <dbReference type="ChEBI" id="CHEBI:64479"/>
        <dbReference type="ChEBI" id="CHEBI:78449"/>
        <dbReference type="EC" id="2.3.1.39"/>
    </reaction>
</comment>
<dbReference type="PIRSF" id="PIRSF000446">
    <property type="entry name" value="Mct"/>
    <property type="match status" value="1"/>
</dbReference>
<evidence type="ECO:0000313" key="7">
    <source>
        <dbReference type="EMBL" id="SET58296.1"/>
    </source>
</evidence>
<feature type="active site" evidence="5">
    <location>
        <position position="90"/>
    </location>
</feature>
<dbReference type="PANTHER" id="PTHR42681:SF1">
    <property type="entry name" value="MALONYL-COA-ACYL CARRIER PROTEIN TRANSACYLASE, MITOCHONDRIAL"/>
    <property type="match status" value="1"/>
</dbReference>
<protein>
    <recommendedName>
        <fullName evidence="4">Malonyl CoA-acyl carrier protein transacylase</fullName>
        <ecNumber evidence="4">2.3.1.39</ecNumber>
    </recommendedName>
</protein>
<accession>A0A1I0FL56</accession>
<evidence type="ECO:0000256" key="5">
    <source>
        <dbReference type="PIRSR" id="PIRSR000446-1"/>
    </source>
</evidence>
<evidence type="ECO:0000259" key="6">
    <source>
        <dbReference type="SMART" id="SM00827"/>
    </source>
</evidence>
<dbReference type="AlphaFoldDB" id="A0A1I0FL56"/>
<keyword evidence="2 4" id="KW-0012">Acyltransferase</keyword>
<dbReference type="InterPro" id="IPR024925">
    <property type="entry name" value="Malonyl_CoA-ACP_transAc"/>
</dbReference>
<dbReference type="PANTHER" id="PTHR42681">
    <property type="entry name" value="MALONYL-COA-ACYL CARRIER PROTEIN TRANSACYLASE, MITOCHONDRIAL"/>
    <property type="match status" value="1"/>
</dbReference>
<dbReference type="Proteomes" id="UP000199820">
    <property type="component" value="Unassembled WGS sequence"/>
</dbReference>
<dbReference type="EMBL" id="FOIL01000026">
    <property type="protein sequence ID" value="SET58296.1"/>
    <property type="molecule type" value="Genomic_DNA"/>
</dbReference>
<dbReference type="GO" id="GO:0004314">
    <property type="term" value="F:[acyl-carrier-protein] S-malonyltransferase activity"/>
    <property type="evidence" value="ECO:0007669"/>
    <property type="project" value="UniProtKB-EC"/>
</dbReference>
<dbReference type="InterPro" id="IPR004410">
    <property type="entry name" value="Malonyl_CoA-ACP_transAc_FabD"/>
</dbReference>
<sequence length="308" mass="32949">MKIAFLFSGQGAQYPGMMHDLYQEEPVVKDVFDKADTALGRSISDLCFKGTQEDLNLTHNTQPCVLAADLATSELLRAKGIVPEAVAGFSLGEYAALTFAGVIPQDNVFPMVQVRADSMQEAVPAGQGAMAALIGKDSVQAAEICGLVKSGYVIPANYNSPVQTVISGESAAVDEAVSLAEERGITCMKLAVSAPFHCEMMKPAADKLAELFKNKVFSNPVIPVYMNVDGMPVTEGDKVADLLVRQAMSPVQWVKTLQNMQEAGIDTFIECGPGRTLSGLVKKTLTGVNIYRVENLKTLNATLEALIK</sequence>
<dbReference type="RefSeq" id="WP_074649665.1">
    <property type="nucleotide sequence ID" value="NZ_FOIL01000026.1"/>
</dbReference>
<evidence type="ECO:0000313" key="8">
    <source>
        <dbReference type="Proteomes" id="UP000199820"/>
    </source>
</evidence>
<gene>
    <name evidence="7" type="ORF">SAMN04487771_102618</name>
</gene>
<dbReference type="InterPro" id="IPR001227">
    <property type="entry name" value="Ac_transferase_dom_sf"/>
</dbReference>
<dbReference type="InterPro" id="IPR014043">
    <property type="entry name" value="Acyl_transferase_dom"/>
</dbReference>
<dbReference type="SUPFAM" id="SSF52151">
    <property type="entry name" value="FabD/lysophospholipase-like"/>
    <property type="match status" value="1"/>
</dbReference>
<dbReference type="InterPro" id="IPR050858">
    <property type="entry name" value="Mal-CoA-ACP_Trans/PKS_FabD"/>
</dbReference>
<dbReference type="NCBIfam" id="TIGR00128">
    <property type="entry name" value="fabD"/>
    <property type="match status" value="1"/>
</dbReference>
<name>A0A1I0FL56_9FIRM</name>
<organism evidence="7 8">
    <name type="scientific">[Clostridium] aminophilum</name>
    <dbReference type="NCBI Taxonomy" id="1526"/>
    <lineage>
        <taxon>Bacteria</taxon>
        <taxon>Bacillati</taxon>
        <taxon>Bacillota</taxon>
        <taxon>Clostridia</taxon>
        <taxon>Lachnospirales</taxon>
        <taxon>Lachnospiraceae</taxon>
    </lineage>
</organism>
<dbReference type="FunFam" id="3.30.70.250:FF:000001">
    <property type="entry name" value="Malonyl CoA-acyl carrier protein transacylase"/>
    <property type="match status" value="1"/>
</dbReference>
<proteinExistence type="inferred from homology"/>
<dbReference type="GO" id="GO:0006633">
    <property type="term" value="P:fatty acid biosynthetic process"/>
    <property type="evidence" value="ECO:0007669"/>
    <property type="project" value="TreeGrafter"/>
</dbReference>
<evidence type="ECO:0000256" key="3">
    <source>
        <dbReference type="ARBA" id="ARBA00048462"/>
    </source>
</evidence>
<dbReference type="SMART" id="SM00827">
    <property type="entry name" value="PKS_AT"/>
    <property type="match status" value="1"/>
</dbReference>
<dbReference type="Pfam" id="PF00698">
    <property type="entry name" value="Acyl_transf_1"/>
    <property type="match status" value="1"/>
</dbReference>
<keyword evidence="8" id="KW-1185">Reference proteome</keyword>
<dbReference type="Gene3D" id="3.40.366.10">
    <property type="entry name" value="Malonyl-Coenzyme A Acyl Carrier Protein, domain 2"/>
    <property type="match status" value="1"/>
</dbReference>
<keyword evidence="1 4" id="KW-0808">Transferase</keyword>
<evidence type="ECO:0000256" key="4">
    <source>
        <dbReference type="PIRNR" id="PIRNR000446"/>
    </source>
</evidence>
<dbReference type="Gene3D" id="3.30.70.250">
    <property type="entry name" value="Malonyl-CoA ACP transacylase, ACP-binding"/>
    <property type="match status" value="1"/>
</dbReference>
<feature type="domain" description="Malonyl-CoA:ACP transacylase (MAT)" evidence="6">
    <location>
        <begin position="6"/>
        <end position="308"/>
    </location>
</feature>
<comment type="similarity">
    <text evidence="4">Belongs to the fabD family.</text>
</comment>
<evidence type="ECO:0000256" key="1">
    <source>
        <dbReference type="ARBA" id="ARBA00022679"/>
    </source>
</evidence>
<feature type="active site" evidence="5">
    <location>
        <position position="197"/>
    </location>
</feature>
<dbReference type="GO" id="GO:0005829">
    <property type="term" value="C:cytosol"/>
    <property type="evidence" value="ECO:0007669"/>
    <property type="project" value="TreeGrafter"/>
</dbReference>